<accession>A0A8J5GYZ9</accession>
<gene>
    <name evidence="2" type="ORF">ZIOFF_020531</name>
</gene>
<dbReference type="OrthoDB" id="1930512at2759"/>
<evidence type="ECO:0000313" key="3">
    <source>
        <dbReference type="Proteomes" id="UP000734854"/>
    </source>
</evidence>
<organism evidence="2 3">
    <name type="scientific">Zingiber officinale</name>
    <name type="common">Ginger</name>
    <name type="synonym">Amomum zingiber</name>
    <dbReference type="NCBI Taxonomy" id="94328"/>
    <lineage>
        <taxon>Eukaryota</taxon>
        <taxon>Viridiplantae</taxon>
        <taxon>Streptophyta</taxon>
        <taxon>Embryophyta</taxon>
        <taxon>Tracheophyta</taxon>
        <taxon>Spermatophyta</taxon>
        <taxon>Magnoliopsida</taxon>
        <taxon>Liliopsida</taxon>
        <taxon>Zingiberales</taxon>
        <taxon>Zingiberaceae</taxon>
        <taxon>Zingiber</taxon>
    </lineage>
</organism>
<feature type="region of interest" description="Disordered" evidence="1">
    <location>
        <begin position="119"/>
        <end position="138"/>
    </location>
</feature>
<reference evidence="2 3" key="1">
    <citation type="submission" date="2020-08" db="EMBL/GenBank/DDBJ databases">
        <title>Plant Genome Project.</title>
        <authorList>
            <person name="Zhang R.-G."/>
        </authorList>
    </citation>
    <scope>NUCLEOTIDE SEQUENCE [LARGE SCALE GENOMIC DNA]</scope>
    <source>
        <tissue evidence="2">Rhizome</tissue>
    </source>
</reference>
<keyword evidence="3" id="KW-1185">Reference proteome</keyword>
<proteinExistence type="predicted"/>
<dbReference type="PANTHER" id="PTHR14791:SF29">
    <property type="entry name" value="PROTEIN KIBRA"/>
    <property type="match status" value="1"/>
</dbReference>
<dbReference type="EMBL" id="JACMSC010000006">
    <property type="protein sequence ID" value="KAG6517151.1"/>
    <property type="molecule type" value="Genomic_DNA"/>
</dbReference>
<evidence type="ECO:0000256" key="1">
    <source>
        <dbReference type="SAM" id="MobiDB-lite"/>
    </source>
</evidence>
<sequence length="182" mass="18824">MTTANIDTIAASLRDCSLASSGGNGGDRSPQHLADFIAAGEITVDLNSDSALPCHWEQRLDMRTGEIYYINWKTGIKATADLRPSTSAAAAPAYSSSEEEATSDECSCVSCIGSGASYDEDDDDHSDDSSSVSSASPPPPVHVLVAAGCKGCFMYFMVPKHADACPKCGGGGLLHLGLNGSI</sequence>
<dbReference type="AlphaFoldDB" id="A0A8J5GYZ9"/>
<protein>
    <recommendedName>
        <fullName evidence="4">WW domain-containing protein</fullName>
    </recommendedName>
</protein>
<evidence type="ECO:0000313" key="2">
    <source>
        <dbReference type="EMBL" id="KAG6517151.1"/>
    </source>
</evidence>
<dbReference type="InterPro" id="IPR051105">
    <property type="entry name" value="WWC/KIBRA_Hippo_Reg"/>
</dbReference>
<dbReference type="PANTHER" id="PTHR14791">
    <property type="entry name" value="BOMB/KIRA PROTEINS"/>
    <property type="match status" value="1"/>
</dbReference>
<evidence type="ECO:0008006" key="4">
    <source>
        <dbReference type="Google" id="ProtNLM"/>
    </source>
</evidence>
<comment type="caution">
    <text evidence="2">The sequence shown here is derived from an EMBL/GenBank/DDBJ whole genome shotgun (WGS) entry which is preliminary data.</text>
</comment>
<name>A0A8J5GYZ9_ZINOF</name>
<dbReference type="Proteomes" id="UP000734854">
    <property type="component" value="Unassembled WGS sequence"/>
</dbReference>